<dbReference type="SMART" id="SM00343">
    <property type="entry name" value="ZnF_C2HC"/>
    <property type="match status" value="1"/>
</dbReference>
<feature type="compositionally biased region" description="Gly residues" evidence="2">
    <location>
        <begin position="476"/>
        <end position="486"/>
    </location>
</feature>
<feature type="compositionally biased region" description="Basic and acidic residues" evidence="2">
    <location>
        <begin position="496"/>
        <end position="512"/>
    </location>
</feature>
<reference evidence="4 5" key="1">
    <citation type="submission" date="2019-09" db="EMBL/GenBank/DDBJ databases">
        <title>Draft genome of the ectomycorrhizal ascomycete Sphaerosporella brunnea.</title>
        <authorList>
            <consortium name="DOE Joint Genome Institute"/>
            <person name="Benucci G.M."/>
            <person name="Marozzi G."/>
            <person name="Antonielli L."/>
            <person name="Sanchez S."/>
            <person name="Marco P."/>
            <person name="Wang X."/>
            <person name="Falini L.B."/>
            <person name="Barry K."/>
            <person name="Haridas S."/>
            <person name="Lipzen A."/>
            <person name="Labutti K."/>
            <person name="Grigoriev I.V."/>
            <person name="Murat C."/>
            <person name="Martin F."/>
            <person name="Albertini E."/>
            <person name="Donnini D."/>
            <person name="Bonito G."/>
        </authorList>
    </citation>
    <scope>NUCLEOTIDE SEQUENCE [LARGE SCALE GENOMIC DNA]</scope>
    <source>
        <strain evidence="4 5">Sb_GMNB300</strain>
    </source>
</reference>
<accession>A0A5J5F0D2</accession>
<dbReference type="InterPro" id="IPR036875">
    <property type="entry name" value="Znf_CCHC_sf"/>
</dbReference>
<evidence type="ECO:0000256" key="2">
    <source>
        <dbReference type="SAM" id="MobiDB-lite"/>
    </source>
</evidence>
<feature type="compositionally biased region" description="Polar residues" evidence="2">
    <location>
        <begin position="371"/>
        <end position="385"/>
    </location>
</feature>
<dbReference type="InterPro" id="IPR001878">
    <property type="entry name" value="Znf_CCHC"/>
</dbReference>
<evidence type="ECO:0000313" key="4">
    <source>
        <dbReference type="EMBL" id="KAA8908843.1"/>
    </source>
</evidence>
<dbReference type="PROSITE" id="PS50158">
    <property type="entry name" value="ZF_CCHC"/>
    <property type="match status" value="1"/>
</dbReference>
<dbReference type="AlphaFoldDB" id="A0A5J5F0D2"/>
<dbReference type="GO" id="GO:0008270">
    <property type="term" value="F:zinc ion binding"/>
    <property type="evidence" value="ECO:0007669"/>
    <property type="project" value="UniProtKB-KW"/>
</dbReference>
<dbReference type="Proteomes" id="UP000326924">
    <property type="component" value="Unassembled WGS sequence"/>
</dbReference>
<dbReference type="InterPro" id="IPR005162">
    <property type="entry name" value="Retrotrans_gag_dom"/>
</dbReference>
<evidence type="ECO:0000256" key="1">
    <source>
        <dbReference type="PROSITE-ProRule" id="PRU00047"/>
    </source>
</evidence>
<feature type="region of interest" description="Disordered" evidence="2">
    <location>
        <begin position="371"/>
        <end position="398"/>
    </location>
</feature>
<feature type="compositionally biased region" description="Basic and acidic residues" evidence="2">
    <location>
        <begin position="444"/>
        <end position="453"/>
    </location>
</feature>
<keyword evidence="1" id="KW-0862">Zinc</keyword>
<comment type="caution">
    <text evidence="4">The sequence shown here is derived from an EMBL/GenBank/DDBJ whole genome shotgun (WGS) entry which is preliminary data.</text>
</comment>
<protein>
    <recommendedName>
        <fullName evidence="3">CCHC-type domain-containing protein</fullName>
    </recommendedName>
</protein>
<dbReference type="OrthoDB" id="2728997at2759"/>
<dbReference type="Pfam" id="PF00098">
    <property type="entry name" value="zf-CCHC"/>
    <property type="match status" value="1"/>
</dbReference>
<dbReference type="CDD" id="cd00303">
    <property type="entry name" value="retropepsin_like"/>
    <property type="match status" value="1"/>
</dbReference>
<keyword evidence="1" id="KW-0479">Metal-binding</keyword>
<dbReference type="EMBL" id="VXIS01000064">
    <property type="protein sequence ID" value="KAA8908843.1"/>
    <property type="molecule type" value="Genomic_DNA"/>
</dbReference>
<dbReference type="InterPro" id="IPR021109">
    <property type="entry name" value="Peptidase_aspartic_dom_sf"/>
</dbReference>
<feature type="domain" description="CCHC-type" evidence="3">
    <location>
        <begin position="438"/>
        <end position="453"/>
    </location>
</feature>
<evidence type="ECO:0000259" key="3">
    <source>
        <dbReference type="PROSITE" id="PS50158"/>
    </source>
</evidence>
<dbReference type="SUPFAM" id="SSF57756">
    <property type="entry name" value="Retrovirus zinc finger-like domains"/>
    <property type="match status" value="1"/>
</dbReference>
<dbReference type="Gene3D" id="2.40.70.10">
    <property type="entry name" value="Acid Proteases"/>
    <property type="match status" value="1"/>
</dbReference>
<dbReference type="InParanoid" id="A0A5J5F0D2"/>
<name>A0A5J5F0D2_9PEZI</name>
<dbReference type="GO" id="GO:0003676">
    <property type="term" value="F:nucleic acid binding"/>
    <property type="evidence" value="ECO:0007669"/>
    <property type="project" value="InterPro"/>
</dbReference>
<organism evidence="4 5">
    <name type="scientific">Sphaerosporella brunnea</name>
    <dbReference type="NCBI Taxonomy" id="1250544"/>
    <lineage>
        <taxon>Eukaryota</taxon>
        <taxon>Fungi</taxon>
        <taxon>Dikarya</taxon>
        <taxon>Ascomycota</taxon>
        <taxon>Pezizomycotina</taxon>
        <taxon>Pezizomycetes</taxon>
        <taxon>Pezizales</taxon>
        <taxon>Pyronemataceae</taxon>
        <taxon>Sphaerosporella</taxon>
    </lineage>
</organism>
<dbReference type="Pfam" id="PF03732">
    <property type="entry name" value="Retrotrans_gag"/>
    <property type="match status" value="1"/>
</dbReference>
<sequence>MGKLFFTEPLSAINAVIATLNPQGTGVHESFDDKERKVIFPDPSAGTDKHLAIDMCKIPHETRGTDFYIWRGAILGAGYDAASIDSDQMLLYLRAAEDLARENSAARDYFKGQALAAKEKVSGLTDKVATLSEQLMQRNNQLVDLQSNVLAGKSTRNMGSIPTTNVLRVKDIPLPTFDGEMSVSAVHSFLDSLERGLRAASLQSFGVEVPDDTTVWGARAILQLRDSATDTTRRAAEWANGLWKPSTAKPTWEEFKKALQDRFIPSAAKQRTVREFDNLVVPKGNSRIDGFNQEFNRLVSHVELATGSKPPALLASYIKKIERAANKEKLYNAYDLWLFDREERKEPEMTLEMAMRWMERADERTYHKTGRFSSTTTTHDGSKQVTTTTKTTDPDPDAMDWEANAIKAGWKPTKRADGRTKTPEDRVKTAAWLKEQTCYNCEGKGHLARECPSPKKLRGQTGGSPSGQAGSSTGRQTGGPMGGKTGGTSKINATKSSEDEQAGKASGEHDVGVIDGQNEGEESVLDSDVEELSCTSLSSNTNNLLWFNGQVRWWDGESSSRSQQAVHTLLDNGASENFVSRRIAEKLRADGCEYKKTGWMRVKVANDARPQKQKRETVKVMTILDMDEYDIILGKPWYTEMNLRHTIDYERNVMWIHKPRGGATKEMQPQDETNLPDEAEPQWEGMLIGLRPWEGKGKKSEVQRDMDSINSILNNVEIVWSNSSSVEKQAKKRGFLVRLRLMDDKGVPPGMTPQNRTLRMFLQHLPEYQSAGKMERLLK</sequence>
<keyword evidence="1" id="KW-0863">Zinc-finger</keyword>
<gene>
    <name evidence="4" type="ORF">FN846DRAFT_889315</name>
</gene>
<evidence type="ECO:0000313" key="5">
    <source>
        <dbReference type="Proteomes" id="UP000326924"/>
    </source>
</evidence>
<proteinExistence type="predicted"/>
<keyword evidence="5" id="KW-1185">Reference proteome</keyword>
<dbReference type="Gene3D" id="4.10.60.10">
    <property type="entry name" value="Zinc finger, CCHC-type"/>
    <property type="match status" value="1"/>
</dbReference>
<feature type="region of interest" description="Disordered" evidence="2">
    <location>
        <begin position="444"/>
        <end position="514"/>
    </location>
</feature>